<dbReference type="KEGG" id="kol:Kole_1563"/>
<evidence type="ECO:0000256" key="1">
    <source>
        <dbReference type="ARBA" id="ARBA00022801"/>
    </source>
</evidence>
<feature type="short sequence motif" description="HXTX 2" evidence="2">
    <location>
        <begin position="145"/>
        <end position="148"/>
    </location>
</feature>
<dbReference type="AlphaFoldDB" id="C5CES3"/>
<dbReference type="HAMAP" id="MF_01940">
    <property type="entry name" value="RNA_CPDase"/>
    <property type="match status" value="1"/>
</dbReference>
<feature type="short sequence motif" description="HXTX 1" evidence="2">
    <location>
        <begin position="60"/>
        <end position="63"/>
    </location>
</feature>
<dbReference type="HOGENOM" id="CLU_081251_3_4_0"/>
<accession>C5CES3</accession>
<dbReference type="STRING" id="521045.Kole_1563"/>
<keyword evidence="3" id="KW-0436">Ligase</keyword>
<dbReference type="GO" id="GO:0004113">
    <property type="term" value="F:2',3'-cyclic-nucleotide 3'-phosphodiesterase activity"/>
    <property type="evidence" value="ECO:0007669"/>
    <property type="project" value="InterPro"/>
</dbReference>
<dbReference type="EMBL" id="CP001634">
    <property type="protein sequence ID" value="ACR80253.1"/>
    <property type="molecule type" value="Genomic_DNA"/>
</dbReference>
<gene>
    <name evidence="3" type="ordered locus">Kole_1563</name>
</gene>
<comment type="function">
    <text evidence="2">Hydrolyzes RNA 2',3'-cyclic phosphodiester to an RNA 2'-phosphomonoester.</text>
</comment>
<dbReference type="SUPFAM" id="SSF55144">
    <property type="entry name" value="LigT-like"/>
    <property type="match status" value="1"/>
</dbReference>
<comment type="similarity">
    <text evidence="2">Belongs to the 2H phosphoesterase superfamily. ThpR family.</text>
</comment>
<organism evidence="3 4">
    <name type="scientific">Kosmotoga olearia (strain ATCC BAA-1733 / DSM 21960 / TBF 19.5.1)</name>
    <dbReference type="NCBI Taxonomy" id="521045"/>
    <lineage>
        <taxon>Bacteria</taxon>
        <taxon>Thermotogati</taxon>
        <taxon>Thermotogota</taxon>
        <taxon>Thermotogae</taxon>
        <taxon>Kosmotogales</taxon>
        <taxon>Kosmotogaceae</taxon>
        <taxon>Kosmotoga</taxon>
    </lineage>
</organism>
<keyword evidence="1 2" id="KW-0378">Hydrolase</keyword>
<dbReference type="PANTHER" id="PTHR35561">
    <property type="entry name" value="RNA 2',3'-CYCLIC PHOSPHODIESTERASE"/>
    <property type="match status" value="1"/>
</dbReference>
<reference evidence="3 4" key="1">
    <citation type="submission" date="2009-06" db="EMBL/GenBank/DDBJ databases">
        <title>Complete sequence of Thermotogales bacterium TBF 19.5.1.</title>
        <authorList>
            <consortium name="US DOE Joint Genome Institute"/>
            <person name="Lucas S."/>
            <person name="Copeland A."/>
            <person name="Lapidus A."/>
            <person name="Glavina del Rio T."/>
            <person name="Tice H."/>
            <person name="Bruce D."/>
            <person name="Goodwin L."/>
            <person name="Pitluck S."/>
            <person name="Chertkov O."/>
            <person name="Brettin T."/>
            <person name="Detter J.C."/>
            <person name="Han C."/>
            <person name="Schmutz J."/>
            <person name="Larimer F."/>
            <person name="Land M."/>
            <person name="Hauser L."/>
            <person name="Kyrpides N."/>
            <person name="Ovchinnikova G."/>
            <person name="Noll K."/>
        </authorList>
    </citation>
    <scope>NUCLEOTIDE SEQUENCE [LARGE SCALE GENOMIC DNA]</scope>
    <source>
        <strain evidence="4">ATCC BAA-1733 / DSM 21960 / TBF 19.5.1</strain>
    </source>
</reference>
<dbReference type="Pfam" id="PF13563">
    <property type="entry name" value="2_5_RNA_ligase2"/>
    <property type="match status" value="1"/>
</dbReference>
<evidence type="ECO:0000313" key="3">
    <source>
        <dbReference type="EMBL" id="ACR80253.1"/>
    </source>
</evidence>
<feature type="active site" description="Proton donor" evidence="2">
    <location>
        <position position="60"/>
    </location>
</feature>
<dbReference type="eggNOG" id="COG1514">
    <property type="taxonomic scope" value="Bacteria"/>
</dbReference>
<dbReference type="EC" id="3.1.4.58" evidence="2"/>
<dbReference type="Proteomes" id="UP000002382">
    <property type="component" value="Chromosome"/>
</dbReference>
<reference evidence="3 4" key="2">
    <citation type="journal article" date="2011" name="J. Bacteriol.">
        <title>Genome Sequence of Kosmotoga olearia Strain TBF 19.5.1, a Thermophilic Bacterium with a Wide Growth Temperature Range, Isolated from the Troll B Oil Platform in the North Sea.</title>
        <authorList>
            <person name="Swithers K.S."/>
            <person name="Dipippo J.L."/>
            <person name="Bruce D.C."/>
            <person name="Detter C."/>
            <person name="Tapia R."/>
            <person name="Han S."/>
            <person name="Goodwin L.A."/>
            <person name="Han J."/>
            <person name="Woyke T."/>
            <person name="Pitluck S."/>
            <person name="Pennacchio L."/>
            <person name="Nolan M."/>
            <person name="Mikhailova N."/>
            <person name="Land M.L."/>
            <person name="Nesbo C.L."/>
            <person name="Gogarten J.P."/>
            <person name="Noll K.M."/>
        </authorList>
    </citation>
    <scope>NUCLEOTIDE SEQUENCE [LARGE SCALE GENOMIC DNA]</scope>
    <source>
        <strain evidence="4">ATCC BAA-1733 / DSM 21960 / TBF 19.5.1</strain>
    </source>
</reference>
<evidence type="ECO:0000313" key="4">
    <source>
        <dbReference type="Proteomes" id="UP000002382"/>
    </source>
</evidence>
<dbReference type="InterPro" id="IPR009097">
    <property type="entry name" value="Cyclic_Pdiesterase"/>
</dbReference>
<dbReference type="PANTHER" id="PTHR35561:SF1">
    <property type="entry name" value="RNA 2',3'-CYCLIC PHOSPHODIESTERASE"/>
    <property type="match status" value="1"/>
</dbReference>
<comment type="catalytic activity">
    <reaction evidence="2">
        <text>a 3'-end 2',3'-cyclophospho-ribonucleotide-RNA + H2O = a 3'-end 2'-phospho-ribonucleotide-RNA + H(+)</text>
        <dbReference type="Rhea" id="RHEA:11828"/>
        <dbReference type="Rhea" id="RHEA-COMP:10464"/>
        <dbReference type="Rhea" id="RHEA-COMP:17353"/>
        <dbReference type="ChEBI" id="CHEBI:15377"/>
        <dbReference type="ChEBI" id="CHEBI:15378"/>
        <dbReference type="ChEBI" id="CHEBI:83064"/>
        <dbReference type="ChEBI" id="CHEBI:173113"/>
        <dbReference type="EC" id="3.1.4.58"/>
    </reaction>
</comment>
<evidence type="ECO:0000256" key="2">
    <source>
        <dbReference type="HAMAP-Rule" id="MF_01940"/>
    </source>
</evidence>
<dbReference type="InterPro" id="IPR004175">
    <property type="entry name" value="RNA_CPDase"/>
</dbReference>
<dbReference type="NCBIfam" id="TIGR02258">
    <property type="entry name" value="2_5_ligase"/>
    <property type="match status" value="1"/>
</dbReference>
<protein>
    <recommendedName>
        <fullName evidence="2">RNA 2',3'-cyclic phosphodiesterase</fullName>
        <shortName evidence="2">RNA 2',3'-CPDase</shortName>
        <ecNumber evidence="2">3.1.4.58</ecNumber>
    </recommendedName>
</protein>
<dbReference type="GO" id="GO:0016874">
    <property type="term" value="F:ligase activity"/>
    <property type="evidence" value="ECO:0007669"/>
    <property type="project" value="UniProtKB-KW"/>
</dbReference>
<keyword evidence="4" id="KW-1185">Reference proteome</keyword>
<dbReference type="Gene3D" id="3.90.1140.10">
    <property type="entry name" value="Cyclic phosphodiesterase"/>
    <property type="match status" value="1"/>
</dbReference>
<name>C5CES3_KOSOT</name>
<feature type="active site" description="Proton acceptor" evidence="2">
    <location>
        <position position="145"/>
    </location>
</feature>
<dbReference type="GO" id="GO:0008664">
    <property type="term" value="F:RNA 2',3'-cyclic 3'-phosphodiesterase activity"/>
    <property type="evidence" value="ECO:0007669"/>
    <property type="project" value="UniProtKB-EC"/>
</dbReference>
<proteinExistence type="inferred from homology"/>
<sequence length="208" mass="23262">MPVVVVISGFLVRSLKGGSKLRTFIAIDTGKGVASVVDMVVDKLKRMGFKASWVPGSNAHLTLSFLGEIEFSKVEILASMLSKRLRGFPSFTFSTKQLGFFRHNNLPRVIWIGVENTPFLNNLHREVRVALGSLGLAAEDKFHPHITVGRMKYSPPYWKKLLATIELEEIVVPVNGVHIYESELLSEGANYRKIFSCNFEGGLVKHEF</sequence>